<dbReference type="Pfam" id="PF13959">
    <property type="entry name" value="CTE_SPB4"/>
    <property type="match status" value="1"/>
</dbReference>
<dbReference type="InterPro" id="IPR025313">
    <property type="entry name" value="SPB4-like_CTE"/>
</dbReference>
<dbReference type="AlphaFoldDB" id="A0AAU9JR47"/>
<feature type="domain" description="DEAD-box RNA helicase Q" evidence="13">
    <location>
        <begin position="53"/>
        <end position="81"/>
    </location>
</feature>
<dbReference type="GO" id="GO:0016787">
    <property type="term" value="F:hydrolase activity"/>
    <property type="evidence" value="ECO:0007669"/>
    <property type="project" value="UniProtKB-KW"/>
</dbReference>
<dbReference type="InterPro" id="IPR014014">
    <property type="entry name" value="RNA_helicase_DEAD_Q_motif"/>
</dbReference>
<evidence type="ECO:0000256" key="8">
    <source>
        <dbReference type="PROSITE-ProRule" id="PRU00552"/>
    </source>
</evidence>
<keyword evidence="15" id="KW-1185">Reference proteome</keyword>
<keyword evidence="2 9" id="KW-0378">Hydrolase</keyword>
<keyword evidence="1 9" id="KW-0547">Nucleotide-binding</keyword>
<dbReference type="GO" id="GO:0003723">
    <property type="term" value="F:RNA binding"/>
    <property type="evidence" value="ECO:0007669"/>
    <property type="project" value="UniProtKB-UniRule"/>
</dbReference>
<evidence type="ECO:0000256" key="1">
    <source>
        <dbReference type="ARBA" id="ARBA00022741"/>
    </source>
</evidence>
<dbReference type="SMART" id="SM00487">
    <property type="entry name" value="DEXDc"/>
    <property type="match status" value="1"/>
</dbReference>
<comment type="catalytic activity">
    <reaction evidence="7 9">
        <text>ATP + H2O = ADP + phosphate + H(+)</text>
        <dbReference type="Rhea" id="RHEA:13065"/>
        <dbReference type="ChEBI" id="CHEBI:15377"/>
        <dbReference type="ChEBI" id="CHEBI:15378"/>
        <dbReference type="ChEBI" id="CHEBI:30616"/>
        <dbReference type="ChEBI" id="CHEBI:43474"/>
        <dbReference type="ChEBI" id="CHEBI:456216"/>
        <dbReference type="EC" id="3.6.4.13"/>
    </reaction>
</comment>
<comment type="caution">
    <text evidence="14">The sequence shown here is derived from an EMBL/GenBank/DDBJ whole genome shotgun (WGS) entry which is preliminary data.</text>
</comment>
<proteinExistence type="inferred from homology"/>
<evidence type="ECO:0000259" key="13">
    <source>
        <dbReference type="PROSITE" id="PS51195"/>
    </source>
</evidence>
<dbReference type="EC" id="3.6.4.13" evidence="9"/>
<dbReference type="Pfam" id="PF00270">
    <property type="entry name" value="DEAD"/>
    <property type="match status" value="1"/>
</dbReference>
<dbReference type="PROSITE" id="PS51195">
    <property type="entry name" value="Q_MOTIF"/>
    <property type="match status" value="1"/>
</dbReference>
<dbReference type="GO" id="GO:0003724">
    <property type="term" value="F:RNA helicase activity"/>
    <property type="evidence" value="ECO:0007669"/>
    <property type="project" value="UniProtKB-EC"/>
</dbReference>
<reference evidence="14" key="1">
    <citation type="submission" date="2021-09" db="EMBL/GenBank/DDBJ databases">
        <authorList>
            <consortium name="AG Swart"/>
            <person name="Singh M."/>
            <person name="Singh A."/>
            <person name="Seah K."/>
            <person name="Emmerich C."/>
        </authorList>
    </citation>
    <scope>NUCLEOTIDE SEQUENCE</scope>
    <source>
        <strain evidence="14">ATCC30299</strain>
    </source>
</reference>
<feature type="region of interest" description="Disordered" evidence="10">
    <location>
        <begin position="518"/>
        <end position="540"/>
    </location>
</feature>
<dbReference type="PROSITE" id="PS51192">
    <property type="entry name" value="HELICASE_ATP_BIND_1"/>
    <property type="match status" value="1"/>
</dbReference>
<dbReference type="PROSITE" id="PS51194">
    <property type="entry name" value="HELICASE_CTER"/>
    <property type="match status" value="1"/>
</dbReference>
<dbReference type="SMART" id="SM01178">
    <property type="entry name" value="DUF4217"/>
    <property type="match status" value="1"/>
</dbReference>
<dbReference type="InterPro" id="IPR014001">
    <property type="entry name" value="Helicase_ATP-bd"/>
</dbReference>
<dbReference type="EMBL" id="CAJZBQ010000045">
    <property type="protein sequence ID" value="CAG9328210.1"/>
    <property type="molecule type" value="Genomic_DNA"/>
</dbReference>
<comment type="domain">
    <text evidence="9">The Q motif is unique to and characteristic of the DEAD box family of RNA helicases and controls ATP binding and hydrolysis.</text>
</comment>
<dbReference type="GO" id="GO:0005524">
    <property type="term" value="F:ATP binding"/>
    <property type="evidence" value="ECO:0007669"/>
    <property type="project" value="UniProtKB-UniRule"/>
</dbReference>
<evidence type="ECO:0000313" key="15">
    <source>
        <dbReference type="Proteomes" id="UP001162131"/>
    </source>
</evidence>
<sequence>MEPIESEVLQEVKRKKKRKIEKVEEEEEQKNSENEEKEDEKETEEIANFFSKKKFSDLDICDELKQSIGEMGFNKLTLIQEKGIPPALKGHDILAASKTGSGKTLSFLIPTINLMHKAGFRREQGSAIIIISPTRELSLQIYQVAKELLSHMSHTHGLIMGGTSQSHEAKKLEKHVNVLVATPGRLLDHLLNTPGFVYQNLMTLVIDEADQILKQGFEEQMNQILSLLPSERQTLLYSATQTKKLDDLIRVSLKSPVLVGLDEEQMVATVSTLEQGYTVVPPDRKFSLLFTFLKKNHDKKIMVFFSSCNSVKFHYDLLNYVDITVMHIHGKQKQQKRTTAYFEFCKAENAILLCTDVAARGLDIPAVDWIIQYDPPDIPEEYIHRVGRTARVQRQGKALLFLLPQELGFLRYLKKAKVPLNEFEFAENKLANIQPQFERLIEKNYYLHKAAREAYRSYLKAYESHHQKDIFDVSQLDLPKVARSFGLTTPPMVNLNVKIQGSKSRNTNLEKKFYKKTGHTFSNKNPEGVRHGGDTRQFSR</sequence>
<evidence type="ECO:0000256" key="3">
    <source>
        <dbReference type="ARBA" id="ARBA00022806"/>
    </source>
</evidence>
<feature type="region of interest" description="Disordered" evidence="10">
    <location>
        <begin position="1"/>
        <end position="44"/>
    </location>
</feature>
<dbReference type="InterPro" id="IPR001650">
    <property type="entry name" value="Helicase_C-like"/>
</dbReference>
<feature type="domain" description="Helicase ATP-binding" evidence="11">
    <location>
        <begin position="84"/>
        <end position="259"/>
    </location>
</feature>
<evidence type="ECO:0000256" key="2">
    <source>
        <dbReference type="ARBA" id="ARBA00022801"/>
    </source>
</evidence>
<feature type="compositionally biased region" description="Acidic residues" evidence="10">
    <location>
        <begin position="35"/>
        <end position="44"/>
    </location>
</feature>
<feature type="short sequence motif" description="Q motif" evidence="8">
    <location>
        <begin position="53"/>
        <end position="81"/>
    </location>
</feature>
<evidence type="ECO:0000256" key="9">
    <source>
        <dbReference type="RuleBase" id="RU365068"/>
    </source>
</evidence>
<evidence type="ECO:0000256" key="10">
    <source>
        <dbReference type="SAM" id="MobiDB-lite"/>
    </source>
</evidence>
<feature type="domain" description="Helicase C-terminal" evidence="12">
    <location>
        <begin position="272"/>
        <end position="441"/>
    </location>
</feature>
<keyword evidence="5 9" id="KW-0694">RNA-binding</keyword>
<dbReference type="SMART" id="SM00490">
    <property type="entry name" value="HELICc"/>
    <property type="match status" value="1"/>
</dbReference>
<dbReference type="InterPro" id="IPR011545">
    <property type="entry name" value="DEAD/DEAH_box_helicase_dom"/>
</dbReference>
<comment type="function">
    <text evidence="9">RNA helicase.</text>
</comment>
<evidence type="ECO:0000256" key="4">
    <source>
        <dbReference type="ARBA" id="ARBA00022840"/>
    </source>
</evidence>
<dbReference type="PANTHER" id="PTHR24031">
    <property type="entry name" value="RNA HELICASE"/>
    <property type="match status" value="1"/>
</dbReference>
<evidence type="ECO:0000313" key="14">
    <source>
        <dbReference type="EMBL" id="CAG9328210.1"/>
    </source>
</evidence>
<name>A0AAU9JR47_9CILI</name>
<evidence type="ECO:0000259" key="12">
    <source>
        <dbReference type="PROSITE" id="PS51194"/>
    </source>
</evidence>
<accession>A0AAU9JR47</accession>
<evidence type="ECO:0000259" key="11">
    <source>
        <dbReference type="PROSITE" id="PS51192"/>
    </source>
</evidence>
<evidence type="ECO:0000256" key="5">
    <source>
        <dbReference type="ARBA" id="ARBA00022884"/>
    </source>
</evidence>
<dbReference type="CDD" id="cd18787">
    <property type="entry name" value="SF2_C_DEAD"/>
    <property type="match status" value="1"/>
</dbReference>
<dbReference type="Pfam" id="PF00271">
    <property type="entry name" value="Helicase_C"/>
    <property type="match status" value="1"/>
</dbReference>
<keyword evidence="3 9" id="KW-0347">Helicase</keyword>
<evidence type="ECO:0000256" key="7">
    <source>
        <dbReference type="ARBA" id="ARBA00047984"/>
    </source>
</evidence>
<dbReference type="InterPro" id="IPR027417">
    <property type="entry name" value="P-loop_NTPase"/>
</dbReference>
<organism evidence="14 15">
    <name type="scientific">Blepharisma stoltei</name>
    <dbReference type="NCBI Taxonomy" id="1481888"/>
    <lineage>
        <taxon>Eukaryota</taxon>
        <taxon>Sar</taxon>
        <taxon>Alveolata</taxon>
        <taxon>Ciliophora</taxon>
        <taxon>Postciliodesmatophora</taxon>
        <taxon>Heterotrichea</taxon>
        <taxon>Heterotrichida</taxon>
        <taxon>Blepharismidae</taxon>
        <taxon>Blepharisma</taxon>
    </lineage>
</organism>
<dbReference type="Gene3D" id="3.40.50.300">
    <property type="entry name" value="P-loop containing nucleotide triphosphate hydrolases"/>
    <property type="match status" value="2"/>
</dbReference>
<protein>
    <recommendedName>
        <fullName evidence="9">ATP-dependent RNA helicase</fullName>
        <ecNumber evidence="9">3.6.4.13</ecNumber>
    </recommendedName>
</protein>
<dbReference type="FunFam" id="3.40.50.300:FF:000379">
    <property type="entry name" value="RNA helicase"/>
    <property type="match status" value="1"/>
</dbReference>
<gene>
    <name evidence="14" type="ORF">BSTOLATCC_MIC45665</name>
</gene>
<dbReference type="SUPFAM" id="SSF52540">
    <property type="entry name" value="P-loop containing nucleoside triphosphate hydrolases"/>
    <property type="match status" value="1"/>
</dbReference>
<comment type="similarity">
    <text evidence="6">Belongs to the DEAD box helicase family. DDX18/HAS1 subfamily.</text>
</comment>
<keyword evidence="4 9" id="KW-0067">ATP-binding</keyword>
<dbReference type="Proteomes" id="UP001162131">
    <property type="component" value="Unassembled WGS sequence"/>
</dbReference>
<evidence type="ECO:0000256" key="6">
    <source>
        <dbReference type="ARBA" id="ARBA00024357"/>
    </source>
</evidence>